<dbReference type="RefSeq" id="WP_100510880.1">
    <property type="nucleotide sequence ID" value="NZ_PEBI01000002.1"/>
</dbReference>
<evidence type="ECO:0000313" key="2">
    <source>
        <dbReference type="EMBL" id="PJM73580.1"/>
    </source>
</evidence>
<evidence type="ECO:0000259" key="1">
    <source>
        <dbReference type="Pfam" id="PF07969"/>
    </source>
</evidence>
<dbReference type="Proteomes" id="UP000229095">
    <property type="component" value="Unassembled WGS sequence"/>
</dbReference>
<protein>
    <submittedName>
        <fullName evidence="2">Amidohydrolase</fullName>
    </submittedName>
</protein>
<dbReference type="EMBL" id="PEBI01000002">
    <property type="protein sequence ID" value="PJM73580.1"/>
    <property type="molecule type" value="Genomic_DNA"/>
</dbReference>
<keyword evidence="3" id="KW-1185">Reference proteome</keyword>
<dbReference type="AlphaFoldDB" id="A0A2M9H9U2"/>
<dbReference type="GO" id="GO:0016810">
    <property type="term" value="F:hydrolase activity, acting on carbon-nitrogen (but not peptide) bonds"/>
    <property type="evidence" value="ECO:0007669"/>
    <property type="project" value="InterPro"/>
</dbReference>
<dbReference type="Gene3D" id="3.20.20.140">
    <property type="entry name" value="Metal-dependent hydrolases"/>
    <property type="match status" value="1"/>
</dbReference>
<sequence>MGGMGNTEVRITNARIPGTDNIVDITVLDGVVTRIAAAGDAHERDNGETFAKPAYTAKYTETVNAGGRWVIPGLWDGHTHFTQWAATFGRLDLLEATSAHQAMEMLRDYLDDRRESLAGLDPDTFVVGMRFRHSLWADDQQPSLAAIDAVAGDQPVALSSADMHCGWVNTAAAERLGVHVDDSGLVGELEWFDAYSKLDDATGKEQLKLVKAAEQDAASKGVVGICDYEMADTIAQWQKRFDKGIDKLRVRVGVYPERMENAIADGWHGGKEIEGSNGLGHVTTMKLISDGSLNTRSAYCSEPYSSITPETRGVLSYSPEQIEHYMTLARANGFDVACHAIGDAANSVVLDAFEHTGATGSIEHAQLLKPSDVERFKRLDLVASVQPQHAVDDRDVVTRYWGNTSAIPFPYRTLYDAGVPLRFGSDAPVAVLDPWVAMAAAVYRTDNERDSYQPEQRLGIQTALESSTFGNGAQIAVGDPGDLVLLDKDPYAAYSAAELRSMPVAATMCAGRWTHFAL</sequence>
<dbReference type="PANTHER" id="PTHR22642:SF2">
    <property type="entry name" value="PROTEIN LONG AFTER FAR-RED 3"/>
    <property type="match status" value="1"/>
</dbReference>
<reference evidence="2 3" key="1">
    <citation type="submission" date="2017-10" db="EMBL/GenBank/DDBJ databases">
        <title>Draft genome sequences of strains TRE 1, TRE 9, TRE H and TRI 7, isolated from tamarins, belonging to four potential novel Bifidobacterium species.</title>
        <authorList>
            <person name="Mattarelli P."/>
            <person name="Modesto M."/>
            <person name="Puglisi E."/>
            <person name="Morelli L."/>
            <person name="Spezio C."/>
            <person name="Bonetti A."/>
            <person name="Sandri C."/>
        </authorList>
    </citation>
    <scope>NUCLEOTIDE SEQUENCE [LARGE SCALE GENOMIC DNA]</scope>
    <source>
        <strain evidence="3">TRE1</strain>
    </source>
</reference>
<dbReference type="SUPFAM" id="SSF51338">
    <property type="entry name" value="Composite domain of metallo-dependent hydrolases"/>
    <property type="match status" value="1"/>
</dbReference>
<dbReference type="SUPFAM" id="SSF51556">
    <property type="entry name" value="Metallo-dependent hydrolases"/>
    <property type="match status" value="1"/>
</dbReference>
<dbReference type="PANTHER" id="PTHR22642">
    <property type="entry name" value="IMIDAZOLONEPROPIONASE"/>
    <property type="match status" value="1"/>
</dbReference>
<name>A0A2M9H9U2_9BIFI</name>
<dbReference type="Gene3D" id="3.10.310.70">
    <property type="match status" value="1"/>
</dbReference>
<dbReference type="InterPro" id="IPR033932">
    <property type="entry name" value="YtcJ-like"/>
</dbReference>
<comment type="caution">
    <text evidence="2">The sequence shown here is derived from an EMBL/GenBank/DDBJ whole genome shotgun (WGS) entry which is preliminary data.</text>
</comment>
<dbReference type="InterPro" id="IPR032466">
    <property type="entry name" value="Metal_Hydrolase"/>
</dbReference>
<dbReference type="InterPro" id="IPR013108">
    <property type="entry name" value="Amidohydro_3"/>
</dbReference>
<feature type="domain" description="Amidohydrolase 3" evidence="1">
    <location>
        <begin position="61"/>
        <end position="513"/>
    </location>
</feature>
<dbReference type="Gene3D" id="2.30.40.10">
    <property type="entry name" value="Urease, subunit C, domain 1"/>
    <property type="match status" value="1"/>
</dbReference>
<gene>
    <name evidence="2" type="ORF">CS006_03905</name>
</gene>
<keyword evidence="2" id="KW-0378">Hydrolase</keyword>
<dbReference type="OrthoDB" id="3238066at2"/>
<organism evidence="2 3">
    <name type="scientific">Bifidobacterium primatium</name>
    <dbReference type="NCBI Taxonomy" id="2045438"/>
    <lineage>
        <taxon>Bacteria</taxon>
        <taxon>Bacillati</taxon>
        <taxon>Actinomycetota</taxon>
        <taxon>Actinomycetes</taxon>
        <taxon>Bifidobacteriales</taxon>
        <taxon>Bifidobacteriaceae</taxon>
        <taxon>Bifidobacterium</taxon>
    </lineage>
</organism>
<dbReference type="Pfam" id="PF07969">
    <property type="entry name" value="Amidohydro_3"/>
    <property type="match status" value="1"/>
</dbReference>
<proteinExistence type="predicted"/>
<accession>A0A2M9H9U2</accession>
<evidence type="ECO:0000313" key="3">
    <source>
        <dbReference type="Proteomes" id="UP000229095"/>
    </source>
</evidence>
<dbReference type="CDD" id="cd01300">
    <property type="entry name" value="YtcJ_like"/>
    <property type="match status" value="1"/>
</dbReference>
<dbReference type="InterPro" id="IPR011059">
    <property type="entry name" value="Metal-dep_hydrolase_composite"/>
</dbReference>